<dbReference type="EMBL" id="JAKELL010000102">
    <property type="protein sequence ID" value="KAH8982273.1"/>
    <property type="molecule type" value="Genomic_DNA"/>
</dbReference>
<feature type="region of interest" description="Disordered" evidence="1">
    <location>
        <begin position="107"/>
        <end position="127"/>
    </location>
</feature>
<gene>
    <name evidence="2" type="ORF">EDB92DRAFT_1819925</name>
</gene>
<evidence type="ECO:0000313" key="3">
    <source>
        <dbReference type="Proteomes" id="UP001201163"/>
    </source>
</evidence>
<reference evidence="2" key="1">
    <citation type="submission" date="2022-01" db="EMBL/GenBank/DDBJ databases">
        <title>Comparative genomics reveals a dynamic genome evolution in the ectomycorrhizal milk-cap (Lactarius) mushrooms.</title>
        <authorList>
            <consortium name="DOE Joint Genome Institute"/>
            <person name="Lebreton A."/>
            <person name="Tang N."/>
            <person name="Kuo A."/>
            <person name="LaButti K."/>
            <person name="Drula E."/>
            <person name="Barry K."/>
            <person name="Clum A."/>
            <person name="Lipzen A."/>
            <person name="Mousain D."/>
            <person name="Ng V."/>
            <person name="Wang R."/>
            <person name="Wang X."/>
            <person name="Dai Y."/>
            <person name="Henrissat B."/>
            <person name="Grigoriev I.V."/>
            <person name="Guerin-Laguette A."/>
            <person name="Yu F."/>
            <person name="Martin F.M."/>
        </authorList>
    </citation>
    <scope>NUCLEOTIDE SEQUENCE</scope>
    <source>
        <strain evidence="2">QP</strain>
    </source>
</reference>
<evidence type="ECO:0000313" key="2">
    <source>
        <dbReference type="EMBL" id="KAH8982273.1"/>
    </source>
</evidence>
<feature type="compositionally biased region" description="Polar residues" evidence="1">
    <location>
        <begin position="28"/>
        <end position="56"/>
    </location>
</feature>
<sequence length="153" mass="16288">MSNVSKSSSPSESTSRRGLLSKMFRKPTSAQTHPYTHPSSSGSDSESTLFSPPSRSATKKDGRRDPDAVFGTLASTYGWGVHVPALPSEPAATGKTPVIKPATAQKDVVAPAPSASHQPLPRQLTQAQREQAIVDLSSRYGYASPLPGGRWRM</sequence>
<dbReference type="AlphaFoldDB" id="A0AAD4LBP3"/>
<keyword evidence="3" id="KW-1185">Reference proteome</keyword>
<feature type="region of interest" description="Disordered" evidence="1">
    <location>
        <begin position="1"/>
        <end position="70"/>
    </location>
</feature>
<feature type="compositionally biased region" description="Low complexity" evidence="1">
    <location>
        <begin position="1"/>
        <end position="13"/>
    </location>
</feature>
<feature type="compositionally biased region" description="Basic and acidic residues" evidence="1">
    <location>
        <begin position="58"/>
        <end position="67"/>
    </location>
</feature>
<evidence type="ECO:0000256" key="1">
    <source>
        <dbReference type="SAM" id="MobiDB-lite"/>
    </source>
</evidence>
<comment type="caution">
    <text evidence="2">The sequence shown here is derived from an EMBL/GenBank/DDBJ whole genome shotgun (WGS) entry which is preliminary data.</text>
</comment>
<accession>A0AAD4LBP3</accession>
<dbReference type="Proteomes" id="UP001201163">
    <property type="component" value="Unassembled WGS sequence"/>
</dbReference>
<protein>
    <submittedName>
        <fullName evidence="2">Uncharacterized protein</fullName>
    </submittedName>
</protein>
<name>A0AAD4LBP3_9AGAM</name>
<proteinExistence type="predicted"/>
<organism evidence="2 3">
    <name type="scientific">Lactarius akahatsu</name>
    <dbReference type="NCBI Taxonomy" id="416441"/>
    <lineage>
        <taxon>Eukaryota</taxon>
        <taxon>Fungi</taxon>
        <taxon>Dikarya</taxon>
        <taxon>Basidiomycota</taxon>
        <taxon>Agaricomycotina</taxon>
        <taxon>Agaricomycetes</taxon>
        <taxon>Russulales</taxon>
        <taxon>Russulaceae</taxon>
        <taxon>Lactarius</taxon>
    </lineage>
</organism>